<dbReference type="InParanoid" id="D6WIA0"/>
<feature type="compositionally biased region" description="Polar residues" evidence="1">
    <location>
        <begin position="47"/>
        <end position="57"/>
    </location>
</feature>
<dbReference type="Proteomes" id="UP000007266">
    <property type="component" value="Linkage group 3"/>
</dbReference>
<dbReference type="AlphaFoldDB" id="D6WIA0"/>
<keyword evidence="3" id="KW-1185">Reference proteome</keyword>
<proteinExistence type="predicted"/>
<evidence type="ECO:0000313" key="3">
    <source>
        <dbReference type="Proteomes" id="UP000007266"/>
    </source>
</evidence>
<evidence type="ECO:0000256" key="1">
    <source>
        <dbReference type="SAM" id="MobiDB-lite"/>
    </source>
</evidence>
<dbReference type="EMBL" id="KQ971321">
    <property type="protein sequence ID" value="EFA00014.1"/>
    <property type="molecule type" value="Genomic_DNA"/>
</dbReference>
<reference evidence="2 3" key="1">
    <citation type="journal article" date="2008" name="Nature">
        <title>The genome of the model beetle and pest Tribolium castaneum.</title>
        <authorList>
            <consortium name="Tribolium Genome Sequencing Consortium"/>
            <person name="Richards S."/>
            <person name="Gibbs R.A."/>
            <person name="Weinstock G.M."/>
            <person name="Brown S.J."/>
            <person name="Denell R."/>
            <person name="Beeman R.W."/>
            <person name="Gibbs R."/>
            <person name="Beeman R.W."/>
            <person name="Brown S.J."/>
            <person name="Bucher G."/>
            <person name="Friedrich M."/>
            <person name="Grimmelikhuijzen C.J."/>
            <person name="Klingler M."/>
            <person name="Lorenzen M."/>
            <person name="Richards S."/>
            <person name="Roth S."/>
            <person name="Schroder R."/>
            <person name="Tautz D."/>
            <person name="Zdobnov E.M."/>
            <person name="Muzny D."/>
            <person name="Gibbs R.A."/>
            <person name="Weinstock G.M."/>
            <person name="Attaway T."/>
            <person name="Bell S."/>
            <person name="Buhay C.J."/>
            <person name="Chandrabose M.N."/>
            <person name="Chavez D."/>
            <person name="Clerk-Blankenburg K.P."/>
            <person name="Cree A."/>
            <person name="Dao M."/>
            <person name="Davis C."/>
            <person name="Chacko J."/>
            <person name="Dinh H."/>
            <person name="Dugan-Rocha S."/>
            <person name="Fowler G."/>
            <person name="Garner T.T."/>
            <person name="Garnes J."/>
            <person name="Gnirke A."/>
            <person name="Hawes A."/>
            <person name="Hernandez J."/>
            <person name="Hines S."/>
            <person name="Holder M."/>
            <person name="Hume J."/>
            <person name="Jhangiani S.N."/>
            <person name="Joshi V."/>
            <person name="Khan Z.M."/>
            <person name="Jackson L."/>
            <person name="Kovar C."/>
            <person name="Kowis A."/>
            <person name="Lee S."/>
            <person name="Lewis L.R."/>
            <person name="Margolis J."/>
            <person name="Morgan M."/>
            <person name="Nazareth L.V."/>
            <person name="Nguyen N."/>
            <person name="Okwuonu G."/>
            <person name="Parker D."/>
            <person name="Richards S."/>
            <person name="Ruiz S.J."/>
            <person name="Santibanez J."/>
            <person name="Savard J."/>
            <person name="Scherer S.E."/>
            <person name="Schneider B."/>
            <person name="Sodergren E."/>
            <person name="Tautz D."/>
            <person name="Vattahil S."/>
            <person name="Villasana D."/>
            <person name="White C.S."/>
            <person name="Wright R."/>
            <person name="Park Y."/>
            <person name="Beeman R.W."/>
            <person name="Lord J."/>
            <person name="Oppert B."/>
            <person name="Lorenzen M."/>
            <person name="Brown S."/>
            <person name="Wang L."/>
            <person name="Savard J."/>
            <person name="Tautz D."/>
            <person name="Richards S."/>
            <person name="Weinstock G."/>
            <person name="Gibbs R.A."/>
            <person name="Liu Y."/>
            <person name="Worley K."/>
            <person name="Weinstock G."/>
            <person name="Elsik C.G."/>
            <person name="Reese J.T."/>
            <person name="Elhaik E."/>
            <person name="Landan G."/>
            <person name="Graur D."/>
            <person name="Arensburger P."/>
            <person name="Atkinson P."/>
            <person name="Beeman R.W."/>
            <person name="Beidler J."/>
            <person name="Brown S.J."/>
            <person name="Demuth J.P."/>
            <person name="Drury D.W."/>
            <person name="Du Y.Z."/>
            <person name="Fujiwara H."/>
            <person name="Lorenzen M."/>
            <person name="Maselli V."/>
            <person name="Osanai M."/>
            <person name="Park Y."/>
            <person name="Robertson H.M."/>
            <person name="Tu Z."/>
            <person name="Wang J.J."/>
            <person name="Wang S."/>
            <person name="Richards S."/>
            <person name="Song H."/>
            <person name="Zhang L."/>
            <person name="Sodergren E."/>
            <person name="Werner D."/>
            <person name="Stanke M."/>
            <person name="Morgenstern B."/>
            <person name="Solovyev V."/>
            <person name="Kosarev P."/>
            <person name="Brown G."/>
            <person name="Chen H.C."/>
            <person name="Ermolaeva O."/>
            <person name="Hlavina W."/>
            <person name="Kapustin Y."/>
            <person name="Kiryutin B."/>
            <person name="Kitts P."/>
            <person name="Maglott D."/>
            <person name="Pruitt K."/>
            <person name="Sapojnikov V."/>
            <person name="Souvorov A."/>
            <person name="Mackey A.J."/>
            <person name="Waterhouse R.M."/>
            <person name="Wyder S."/>
            <person name="Zdobnov E.M."/>
            <person name="Zdobnov E.M."/>
            <person name="Wyder S."/>
            <person name="Kriventseva E.V."/>
            <person name="Kadowaki T."/>
            <person name="Bork P."/>
            <person name="Aranda M."/>
            <person name="Bao R."/>
            <person name="Beermann A."/>
            <person name="Berns N."/>
            <person name="Bolognesi R."/>
            <person name="Bonneton F."/>
            <person name="Bopp D."/>
            <person name="Brown S.J."/>
            <person name="Bucher G."/>
            <person name="Butts T."/>
            <person name="Chaumot A."/>
            <person name="Denell R.E."/>
            <person name="Ferrier D.E."/>
            <person name="Friedrich M."/>
            <person name="Gordon C.M."/>
            <person name="Jindra M."/>
            <person name="Klingler M."/>
            <person name="Lan Q."/>
            <person name="Lattorff H.M."/>
            <person name="Laudet V."/>
            <person name="von Levetsow C."/>
            <person name="Liu Z."/>
            <person name="Lutz R."/>
            <person name="Lynch J.A."/>
            <person name="da Fonseca R.N."/>
            <person name="Posnien N."/>
            <person name="Reuter R."/>
            <person name="Roth S."/>
            <person name="Savard J."/>
            <person name="Schinko J.B."/>
            <person name="Schmitt C."/>
            <person name="Schoppmeier M."/>
            <person name="Schroder R."/>
            <person name="Shippy T.D."/>
            <person name="Simonnet F."/>
            <person name="Marques-Souza H."/>
            <person name="Tautz D."/>
            <person name="Tomoyasu Y."/>
            <person name="Trauner J."/>
            <person name="Van der Zee M."/>
            <person name="Vervoort M."/>
            <person name="Wittkopp N."/>
            <person name="Wimmer E.A."/>
            <person name="Yang X."/>
            <person name="Jones A.K."/>
            <person name="Sattelle D.B."/>
            <person name="Ebert P.R."/>
            <person name="Nelson D."/>
            <person name="Scott J.G."/>
            <person name="Beeman R.W."/>
            <person name="Muthukrishnan S."/>
            <person name="Kramer K.J."/>
            <person name="Arakane Y."/>
            <person name="Beeman R.W."/>
            <person name="Zhu Q."/>
            <person name="Hogenkamp D."/>
            <person name="Dixit R."/>
            <person name="Oppert B."/>
            <person name="Jiang H."/>
            <person name="Zou Z."/>
            <person name="Marshall J."/>
            <person name="Elpidina E."/>
            <person name="Vinokurov K."/>
            <person name="Oppert C."/>
            <person name="Zou Z."/>
            <person name="Evans J."/>
            <person name="Lu Z."/>
            <person name="Zhao P."/>
            <person name="Sumathipala N."/>
            <person name="Altincicek B."/>
            <person name="Vilcinskas A."/>
            <person name="Williams M."/>
            <person name="Hultmark D."/>
            <person name="Hetru C."/>
            <person name="Jiang H."/>
            <person name="Grimmelikhuijzen C.J."/>
            <person name="Hauser F."/>
            <person name="Cazzamali G."/>
            <person name="Williamson M."/>
            <person name="Park Y."/>
            <person name="Li B."/>
            <person name="Tanaka Y."/>
            <person name="Predel R."/>
            <person name="Neupert S."/>
            <person name="Schachtner J."/>
            <person name="Verleyen P."/>
            <person name="Raible F."/>
            <person name="Bork P."/>
            <person name="Friedrich M."/>
            <person name="Walden K.K."/>
            <person name="Robertson H.M."/>
            <person name="Angeli S."/>
            <person name="Foret S."/>
            <person name="Bucher G."/>
            <person name="Schuetz S."/>
            <person name="Maleszka R."/>
            <person name="Wimmer E.A."/>
            <person name="Beeman R.W."/>
            <person name="Lorenzen M."/>
            <person name="Tomoyasu Y."/>
            <person name="Miller S.C."/>
            <person name="Grossmann D."/>
            <person name="Bucher G."/>
        </authorList>
    </citation>
    <scope>NUCLEOTIDE SEQUENCE [LARGE SCALE GENOMIC DNA]</scope>
    <source>
        <strain evidence="2 3">Georgia GA2</strain>
    </source>
</reference>
<evidence type="ECO:0000313" key="2">
    <source>
        <dbReference type="EMBL" id="EFA00014.1"/>
    </source>
</evidence>
<accession>D6WIA0</accession>
<gene>
    <name evidence="2" type="primary">GLEAN_02820</name>
    <name evidence="2" type="ORF">TcasGA2_TC002820</name>
</gene>
<organism evidence="2 3">
    <name type="scientific">Tribolium castaneum</name>
    <name type="common">Red flour beetle</name>
    <dbReference type="NCBI Taxonomy" id="7070"/>
    <lineage>
        <taxon>Eukaryota</taxon>
        <taxon>Metazoa</taxon>
        <taxon>Ecdysozoa</taxon>
        <taxon>Arthropoda</taxon>
        <taxon>Hexapoda</taxon>
        <taxon>Insecta</taxon>
        <taxon>Pterygota</taxon>
        <taxon>Neoptera</taxon>
        <taxon>Endopterygota</taxon>
        <taxon>Coleoptera</taxon>
        <taxon>Polyphaga</taxon>
        <taxon>Cucujiformia</taxon>
        <taxon>Tenebrionidae</taxon>
        <taxon>Tenebrionidae incertae sedis</taxon>
        <taxon>Tribolium</taxon>
    </lineage>
</organism>
<feature type="compositionally biased region" description="Polar residues" evidence="1">
    <location>
        <begin position="65"/>
        <end position="76"/>
    </location>
</feature>
<protein>
    <submittedName>
        <fullName evidence="2">Uncharacterized protein</fullName>
    </submittedName>
</protein>
<reference evidence="2 3" key="2">
    <citation type="journal article" date="2010" name="Nucleic Acids Res.">
        <title>BeetleBase in 2010: revisions to provide comprehensive genomic information for Tribolium castaneum.</title>
        <authorList>
            <person name="Kim H.S."/>
            <person name="Murphy T."/>
            <person name="Xia J."/>
            <person name="Caragea D."/>
            <person name="Park Y."/>
            <person name="Beeman R.W."/>
            <person name="Lorenzen M.D."/>
            <person name="Butcher S."/>
            <person name="Manak J.R."/>
            <person name="Brown S.J."/>
        </authorList>
    </citation>
    <scope>GENOME REANNOTATION</scope>
    <source>
        <strain evidence="2 3">Georgia GA2</strain>
    </source>
</reference>
<dbReference type="HOGENOM" id="CLU_2375516_0_0_1"/>
<feature type="region of interest" description="Disordered" evidence="1">
    <location>
        <begin position="25"/>
        <end position="95"/>
    </location>
</feature>
<name>D6WIA0_TRICA</name>
<feature type="compositionally biased region" description="Basic and acidic residues" evidence="1">
    <location>
        <begin position="25"/>
        <end position="38"/>
    </location>
</feature>
<sequence>MEKSNANSSFGCTKLRNLMQWDKKFRTKDRDESLHTLSRDGFLPKAKTTTKPNPNSAKTRRESPPSEQRIANNNANGDYKDYTYNCTNKTEKAND</sequence>